<feature type="non-terminal residue" evidence="7">
    <location>
        <position position="46"/>
    </location>
</feature>
<dbReference type="GO" id="GO:0008270">
    <property type="term" value="F:zinc ion binding"/>
    <property type="evidence" value="ECO:0007669"/>
    <property type="project" value="InterPro"/>
</dbReference>
<reference evidence="8" key="1">
    <citation type="submission" date="2018-05" db="EMBL/GenBank/DDBJ databases">
        <authorList>
            <person name="Li X."/>
        </authorList>
    </citation>
    <scope>NUCLEOTIDE SEQUENCE [LARGE SCALE GENOMIC DNA]</scope>
    <source>
        <strain evidence="8">HKS-05</strain>
    </source>
</reference>
<dbReference type="Gene3D" id="3.40.1050.10">
    <property type="entry name" value="Carbonic anhydrase"/>
    <property type="match status" value="1"/>
</dbReference>
<keyword evidence="3 6" id="KW-0862">Zinc</keyword>
<evidence type="ECO:0000313" key="8">
    <source>
        <dbReference type="Proteomes" id="UP000249842"/>
    </source>
</evidence>
<protein>
    <recommendedName>
        <fullName evidence="2">carbonic anhydrase</fullName>
        <ecNumber evidence="2">4.2.1.1</ecNumber>
    </recommendedName>
</protein>
<dbReference type="InterPro" id="IPR036874">
    <property type="entry name" value="Carbonic_anhydrase_sf"/>
</dbReference>
<dbReference type="GO" id="GO:0015976">
    <property type="term" value="P:carbon utilization"/>
    <property type="evidence" value="ECO:0007669"/>
    <property type="project" value="InterPro"/>
</dbReference>
<dbReference type="AlphaFoldDB" id="A0A328A8N1"/>
<feature type="binding site" evidence="6">
    <location>
        <position position="38"/>
    </location>
    <ligand>
        <name>Zn(2+)</name>
        <dbReference type="ChEBI" id="CHEBI:29105"/>
    </ligand>
</feature>
<evidence type="ECO:0000256" key="1">
    <source>
        <dbReference type="ARBA" id="ARBA00006217"/>
    </source>
</evidence>
<keyword evidence="6" id="KW-0479">Metal-binding</keyword>
<dbReference type="InterPro" id="IPR015892">
    <property type="entry name" value="Carbonic_anhydrase_CS"/>
</dbReference>
<evidence type="ECO:0000256" key="3">
    <source>
        <dbReference type="ARBA" id="ARBA00022833"/>
    </source>
</evidence>
<name>A0A328A8N1_9CAUL</name>
<organism evidence="7 8">
    <name type="scientific">Phenylobacterium hankyongense</name>
    <dbReference type="NCBI Taxonomy" id="1813876"/>
    <lineage>
        <taxon>Bacteria</taxon>
        <taxon>Pseudomonadati</taxon>
        <taxon>Pseudomonadota</taxon>
        <taxon>Alphaproteobacteria</taxon>
        <taxon>Caulobacterales</taxon>
        <taxon>Caulobacteraceae</taxon>
        <taxon>Phenylobacterium</taxon>
    </lineage>
</organism>
<evidence type="ECO:0000313" key="7">
    <source>
        <dbReference type="EMBL" id="RAK50677.1"/>
    </source>
</evidence>
<keyword evidence="4" id="KW-0456">Lyase</keyword>
<comment type="catalytic activity">
    <reaction evidence="5">
        <text>hydrogencarbonate + H(+) = CO2 + H2O</text>
        <dbReference type="Rhea" id="RHEA:10748"/>
        <dbReference type="ChEBI" id="CHEBI:15377"/>
        <dbReference type="ChEBI" id="CHEBI:15378"/>
        <dbReference type="ChEBI" id="CHEBI:16526"/>
        <dbReference type="ChEBI" id="CHEBI:17544"/>
        <dbReference type="EC" id="4.2.1.1"/>
    </reaction>
</comment>
<proteinExistence type="inferred from homology"/>
<comment type="caution">
    <text evidence="7">The sequence shown here is derived from an EMBL/GenBank/DDBJ whole genome shotgun (WGS) entry which is preliminary data.</text>
</comment>
<dbReference type="SUPFAM" id="SSF53056">
    <property type="entry name" value="beta-carbonic anhydrase, cab"/>
    <property type="match status" value="1"/>
</dbReference>
<dbReference type="EC" id="4.2.1.1" evidence="2"/>
<evidence type="ECO:0000256" key="4">
    <source>
        <dbReference type="ARBA" id="ARBA00023239"/>
    </source>
</evidence>
<accession>A0A328A8N1</accession>
<evidence type="ECO:0000256" key="6">
    <source>
        <dbReference type="PIRSR" id="PIRSR601765-1"/>
    </source>
</evidence>
<dbReference type="InterPro" id="IPR001765">
    <property type="entry name" value="Carbonic_anhydrase"/>
</dbReference>
<comment type="cofactor">
    <cofactor evidence="6">
        <name>Zn(2+)</name>
        <dbReference type="ChEBI" id="CHEBI:29105"/>
    </cofactor>
    <text evidence="6">Binds 1 zinc ion per subunit.</text>
</comment>
<evidence type="ECO:0000256" key="5">
    <source>
        <dbReference type="ARBA" id="ARBA00048348"/>
    </source>
</evidence>
<evidence type="ECO:0000256" key="2">
    <source>
        <dbReference type="ARBA" id="ARBA00012925"/>
    </source>
</evidence>
<dbReference type="PROSITE" id="PS00704">
    <property type="entry name" value="PROK_CO2_ANHYDRASE_1"/>
    <property type="match status" value="1"/>
</dbReference>
<dbReference type="PANTHER" id="PTHR11002:SF56">
    <property type="entry name" value="BETA CARBONIC ANHYDRASE 2, CHLOROPLASTIC"/>
    <property type="match status" value="1"/>
</dbReference>
<comment type="similarity">
    <text evidence="1">Belongs to the beta-class carbonic anhydrase family.</text>
</comment>
<dbReference type="PANTHER" id="PTHR11002">
    <property type="entry name" value="CARBONIC ANHYDRASE"/>
    <property type="match status" value="1"/>
</dbReference>
<dbReference type="GO" id="GO:0004089">
    <property type="term" value="F:carbonate dehydratase activity"/>
    <property type="evidence" value="ECO:0007669"/>
    <property type="project" value="UniProtKB-EC"/>
</dbReference>
<dbReference type="EMBL" id="QFYP01000039">
    <property type="protein sequence ID" value="RAK50677.1"/>
    <property type="molecule type" value="Genomic_DNA"/>
</dbReference>
<feature type="binding site" evidence="6">
    <location>
        <position position="36"/>
    </location>
    <ligand>
        <name>Zn(2+)</name>
        <dbReference type="ChEBI" id="CHEBI:29105"/>
    </ligand>
</feature>
<dbReference type="Proteomes" id="UP000249842">
    <property type="component" value="Unassembled WGS sequence"/>
</dbReference>
<sequence>MQSGFQKFKDEVYTKKPELFNELAEGQSPDFMVFACADSRVCPSVT</sequence>
<keyword evidence="8" id="KW-1185">Reference proteome</keyword>
<gene>
    <name evidence="7" type="ORF">DJ021_18580</name>
</gene>